<feature type="domain" description="AMIN-like" evidence="2">
    <location>
        <begin position="54"/>
        <end position="189"/>
    </location>
</feature>
<dbReference type="Pfam" id="PF24837">
    <property type="entry name" value="AMIN-like"/>
    <property type="match status" value="1"/>
</dbReference>
<proteinExistence type="predicted"/>
<accession>A0ABP7G5W9</accession>
<organism evidence="3 4">
    <name type="scientific">Salinactinospora qingdaonensis</name>
    <dbReference type="NCBI Taxonomy" id="702744"/>
    <lineage>
        <taxon>Bacteria</taxon>
        <taxon>Bacillati</taxon>
        <taxon>Actinomycetota</taxon>
        <taxon>Actinomycetes</taxon>
        <taxon>Streptosporangiales</taxon>
        <taxon>Nocardiopsidaceae</taxon>
        <taxon>Salinactinospora</taxon>
    </lineage>
</organism>
<feature type="chain" id="PRO_5045356008" description="AMIN-like domain-containing protein" evidence="1">
    <location>
        <begin position="30"/>
        <end position="196"/>
    </location>
</feature>
<protein>
    <recommendedName>
        <fullName evidence="2">AMIN-like domain-containing protein</fullName>
    </recommendedName>
</protein>
<dbReference type="EMBL" id="BAABDD010000023">
    <property type="protein sequence ID" value="GAA3756514.1"/>
    <property type="molecule type" value="Genomic_DNA"/>
</dbReference>
<keyword evidence="1" id="KW-0732">Signal</keyword>
<gene>
    <name evidence="3" type="ORF">GCM10022402_38680</name>
</gene>
<keyword evidence="4" id="KW-1185">Reference proteome</keyword>
<sequence>MRKVAVVWLTTVAMLLTSGLSLGLGTANATPSCVFTDYWTVGADTDPGSSGDPIRDVRAGRHDCFDRLVFDVHGSADTGFDVSYQSQVLAPGSGTPVPVAGDAALRVIVRSPAQGYPGTGTTEPLATQGEHFFPESALADWGALRSVRYAGSFEGQTTFAIGVREELPFRAFIWHDQNSGIHKVIVDIAYNQSSIN</sequence>
<feature type="signal peptide" evidence="1">
    <location>
        <begin position="1"/>
        <end position="29"/>
    </location>
</feature>
<comment type="caution">
    <text evidence="3">The sequence shown here is derived from an EMBL/GenBank/DDBJ whole genome shotgun (WGS) entry which is preliminary data.</text>
</comment>
<evidence type="ECO:0000313" key="3">
    <source>
        <dbReference type="EMBL" id="GAA3756514.1"/>
    </source>
</evidence>
<dbReference type="InterPro" id="IPR056303">
    <property type="entry name" value="AMIN-like"/>
</dbReference>
<dbReference type="Proteomes" id="UP001500908">
    <property type="component" value="Unassembled WGS sequence"/>
</dbReference>
<name>A0ABP7G5W9_9ACTN</name>
<reference evidence="4" key="1">
    <citation type="journal article" date="2019" name="Int. J. Syst. Evol. Microbiol.">
        <title>The Global Catalogue of Microorganisms (GCM) 10K type strain sequencing project: providing services to taxonomists for standard genome sequencing and annotation.</title>
        <authorList>
            <consortium name="The Broad Institute Genomics Platform"/>
            <consortium name="The Broad Institute Genome Sequencing Center for Infectious Disease"/>
            <person name="Wu L."/>
            <person name="Ma J."/>
        </authorList>
    </citation>
    <scope>NUCLEOTIDE SEQUENCE [LARGE SCALE GENOMIC DNA]</scope>
    <source>
        <strain evidence="4">JCM 17137</strain>
    </source>
</reference>
<evidence type="ECO:0000313" key="4">
    <source>
        <dbReference type="Proteomes" id="UP001500908"/>
    </source>
</evidence>
<dbReference type="RefSeq" id="WP_344974286.1">
    <property type="nucleotide sequence ID" value="NZ_BAABDD010000023.1"/>
</dbReference>
<evidence type="ECO:0000259" key="2">
    <source>
        <dbReference type="Pfam" id="PF24837"/>
    </source>
</evidence>
<evidence type="ECO:0000256" key="1">
    <source>
        <dbReference type="SAM" id="SignalP"/>
    </source>
</evidence>